<reference evidence="1" key="2">
    <citation type="submission" date="2020-11" db="EMBL/GenBank/DDBJ databases">
        <authorList>
            <person name="McCartney M.A."/>
            <person name="Auch B."/>
            <person name="Kono T."/>
            <person name="Mallez S."/>
            <person name="Becker A."/>
            <person name="Gohl D.M."/>
            <person name="Silverstein K.A.T."/>
            <person name="Koren S."/>
            <person name="Bechman K.B."/>
            <person name="Herman A."/>
            <person name="Abrahante J.E."/>
            <person name="Garbe J."/>
        </authorList>
    </citation>
    <scope>NUCLEOTIDE SEQUENCE</scope>
    <source>
        <strain evidence="1">Duluth1</strain>
        <tissue evidence="1">Whole animal</tissue>
    </source>
</reference>
<evidence type="ECO:0000313" key="2">
    <source>
        <dbReference type="EMBL" id="KAH3695419.1"/>
    </source>
</evidence>
<keyword evidence="3" id="KW-1185">Reference proteome</keyword>
<protein>
    <submittedName>
        <fullName evidence="1">Uncharacterized protein</fullName>
    </submittedName>
</protein>
<dbReference type="EMBL" id="JAIWYP010000016">
    <property type="protein sequence ID" value="KAH3695413.1"/>
    <property type="molecule type" value="Genomic_DNA"/>
</dbReference>
<dbReference type="Proteomes" id="UP000828390">
    <property type="component" value="Unassembled WGS sequence"/>
</dbReference>
<gene>
    <name evidence="1" type="ORF">DPMN_082872</name>
    <name evidence="2" type="ORF">DPMN_082878</name>
</gene>
<sequence length="110" mass="12296">MDTAKPIQDNTKAALAASLIDLAATGVYSCRYFMCLPDLEKHKYHETGIEEDARRKEDAIMIITGGGCKEDNHRRWIITGGGCKEDNHRMRIITGGGCKEDNHRRMMQGG</sequence>
<evidence type="ECO:0000313" key="1">
    <source>
        <dbReference type="EMBL" id="KAH3695413.1"/>
    </source>
</evidence>
<reference evidence="1" key="1">
    <citation type="journal article" date="2019" name="bioRxiv">
        <title>The Genome of the Zebra Mussel, Dreissena polymorpha: A Resource for Invasive Species Research.</title>
        <authorList>
            <person name="McCartney M.A."/>
            <person name="Auch B."/>
            <person name="Kono T."/>
            <person name="Mallez S."/>
            <person name="Zhang Y."/>
            <person name="Obille A."/>
            <person name="Becker A."/>
            <person name="Abrahante J.E."/>
            <person name="Garbe J."/>
            <person name="Badalamenti J.P."/>
            <person name="Herman A."/>
            <person name="Mangelson H."/>
            <person name="Liachko I."/>
            <person name="Sullivan S."/>
            <person name="Sone E.D."/>
            <person name="Koren S."/>
            <person name="Silverstein K.A.T."/>
            <person name="Beckman K.B."/>
            <person name="Gohl D.M."/>
        </authorList>
    </citation>
    <scope>NUCLEOTIDE SEQUENCE</scope>
    <source>
        <strain evidence="1">Duluth1</strain>
        <tissue evidence="1">Whole animal</tissue>
    </source>
</reference>
<organism evidence="1 3">
    <name type="scientific">Dreissena polymorpha</name>
    <name type="common">Zebra mussel</name>
    <name type="synonym">Mytilus polymorpha</name>
    <dbReference type="NCBI Taxonomy" id="45954"/>
    <lineage>
        <taxon>Eukaryota</taxon>
        <taxon>Metazoa</taxon>
        <taxon>Spiralia</taxon>
        <taxon>Lophotrochozoa</taxon>
        <taxon>Mollusca</taxon>
        <taxon>Bivalvia</taxon>
        <taxon>Autobranchia</taxon>
        <taxon>Heteroconchia</taxon>
        <taxon>Euheterodonta</taxon>
        <taxon>Imparidentia</taxon>
        <taxon>Neoheterodontei</taxon>
        <taxon>Myida</taxon>
        <taxon>Dreissenoidea</taxon>
        <taxon>Dreissenidae</taxon>
        <taxon>Dreissena</taxon>
    </lineage>
</organism>
<accession>A0A9D3Y7P4</accession>
<dbReference type="AlphaFoldDB" id="A0A9D3Y7P4"/>
<dbReference type="EMBL" id="JAIWYP010000016">
    <property type="protein sequence ID" value="KAH3695419.1"/>
    <property type="molecule type" value="Genomic_DNA"/>
</dbReference>
<name>A0A9D3Y7P4_DREPO</name>
<evidence type="ECO:0000313" key="3">
    <source>
        <dbReference type="Proteomes" id="UP000828390"/>
    </source>
</evidence>
<proteinExistence type="predicted"/>
<comment type="caution">
    <text evidence="1">The sequence shown here is derived from an EMBL/GenBank/DDBJ whole genome shotgun (WGS) entry which is preliminary data.</text>
</comment>